<accession>A0A4D6YL97</accession>
<keyword evidence="7 15" id="KW-0028">Amino-acid biosynthesis</keyword>
<name>A0A4D6YL97_9GAMM</name>
<dbReference type="CDD" id="cd00331">
    <property type="entry name" value="IGPS"/>
    <property type="match status" value="1"/>
</dbReference>
<dbReference type="EC" id="4.1.1.48" evidence="15"/>
<dbReference type="InterPro" id="IPR001240">
    <property type="entry name" value="PRAI_dom"/>
</dbReference>
<dbReference type="RefSeq" id="WP_158353386.1">
    <property type="nucleotide sequence ID" value="NZ_CP034852.1"/>
</dbReference>
<evidence type="ECO:0000256" key="16">
    <source>
        <dbReference type="HAMAP-Rule" id="MF_00135"/>
    </source>
</evidence>
<dbReference type="EMBL" id="CP034852">
    <property type="protein sequence ID" value="QCI26750.1"/>
    <property type="molecule type" value="Genomic_DNA"/>
</dbReference>
<gene>
    <name evidence="16 19" type="primary">trpF</name>
    <name evidence="15" type="synonym">trpC</name>
    <name evidence="19" type="ORF">D9V80_01070</name>
</gene>
<evidence type="ECO:0000256" key="7">
    <source>
        <dbReference type="ARBA" id="ARBA00022605"/>
    </source>
</evidence>
<dbReference type="UniPathway" id="UPA00035">
    <property type="reaction ID" value="UER00042"/>
</dbReference>
<dbReference type="GO" id="GO:0004640">
    <property type="term" value="F:phosphoribosylanthranilate isomerase activity"/>
    <property type="evidence" value="ECO:0007669"/>
    <property type="project" value="UniProtKB-UniRule"/>
</dbReference>
<dbReference type="SUPFAM" id="SSF51366">
    <property type="entry name" value="Ribulose-phoshate binding barrel"/>
    <property type="match status" value="2"/>
</dbReference>
<comment type="similarity">
    <text evidence="16">Belongs to the TrpF family.</text>
</comment>
<dbReference type="PROSITE" id="PS00614">
    <property type="entry name" value="IGPS"/>
    <property type="match status" value="1"/>
</dbReference>
<comment type="similarity">
    <text evidence="6">In the C-terminal section; belongs to the TrpF family.</text>
</comment>
<keyword evidence="13" id="KW-0511">Multifunctional enzyme</keyword>
<evidence type="ECO:0000256" key="6">
    <source>
        <dbReference type="ARBA" id="ARBA00009847"/>
    </source>
</evidence>
<evidence type="ECO:0000256" key="14">
    <source>
        <dbReference type="ARBA" id="ARBA00025592"/>
    </source>
</evidence>
<keyword evidence="10 15" id="KW-0057">Aromatic amino acid biosynthesis</keyword>
<dbReference type="Pfam" id="PF00218">
    <property type="entry name" value="IGPS"/>
    <property type="match status" value="1"/>
</dbReference>
<dbReference type="Pfam" id="PF00697">
    <property type="entry name" value="PRAI"/>
    <property type="match status" value="1"/>
</dbReference>
<evidence type="ECO:0000259" key="18">
    <source>
        <dbReference type="Pfam" id="PF00697"/>
    </source>
</evidence>
<dbReference type="InterPro" id="IPR045186">
    <property type="entry name" value="Indole-3-glycerol_P_synth"/>
</dbReference>
<feature type="domain" description="N-(5'phosphoribosyl) anthranilate isomerase (PRAI)" evidence="18">
    <location>
        <begin position="258"/>
        <end position="448"/>
    </location>
</feature>
<evidence type="ECO:0000256" key="11">
    <source>
        <dbReference type="ARBA" id="ARBA00023235"/>
    </source>
</evidence>
<keyword evidence="20" id="KW-1185">Reference proteome</keyword>
<dbReference type="HAMAP" id="MF_00134_B">
    <property type="entry name" value="IGPS_B"/>
    <property type="match status" value="1"/>
</dbReference>
<sequence>MNTTILEKIIHSKIDWIKNRKKIQPLNTFQNKIQISTENFKQTLTKKKPALILEIKKKSPSEGILQKKFNIHYISNIYKKYASAVSVLTDEEFFQGKFEYIPIVKSIVKKPILCKDFIIDPYQIYLSRFFQADAILLMLSVLNNEQFIHLYNLAKKLNMHVITEIHNKYELKRAILLKSEIIGINNRNLHDLSININNTFKLAPLIPKEIITISESGIKNYRTIKNIKNIVHGFLIGSSIMNKKNVEKGIHSIIFGKNKICGLTRVIDAKITKQVGAIFGGLIFIKSSKRKINISQSFNIIKSINLKYIGVFQNECIKKIIYITEKLNLYGVQLHGNENQEYINQLRKKLSSSIFIWKAFSIKNVIPTKKIENIQYTLYDNDQGGSGKQFNWLLLKKKEYNNILISGGININNCQQASTLGFSGLDINSGVEKKPGIKSEKKIKKIFEILNINYKNI</sequence>
<dbReference type="CDD" id="cd00405">
    <property type="entry name" value="PRAI"/>
    <property type="match status" value="1"/>
</dbReference>
<keyword evidence="8 15" id="KW-0210">Decarboxylase</keyword>
<dbReference type="InterPro" id="IPR013798">
    <property type="entry name" value="Indole-3-glycerol_P_synth_dom"/>
</dbReference>
<comment type="function">
    <text evidence="14">Bifunctional enzyme that catalyzes two sequential steps of tryptophan biosynthetic pathway. The first reaction is catalyzed by the isomerase, coded by the TrpF domain; the second reaction is catalyzed by the synthase, coded by the TrpC domain.</text>
</comment>
<evidence type="ECO:0000256" key="13">
    <source>
        <dbReference type="ARBA" id="ARBA00023268"/>
    </source>
</evidence>
<evidence type="ECO:0000256" key="15">
    <source>
        <dbReference type="HAMAP-Rule" id="MF_00134"/>
    </source>
</evidence>
<organism evidence="19 20">
    <name type="scientific">Buchnera aphidicola</name>
    <name type="common">Thelaxes californica</name>
    <dbReference type="NCBI Taxonomy" id="1315998"/>
    <lineage>
        <taxon>Bacteria</taxon>
        <taxon>Pseudomonadati</taxon>
        <taxon>Pseudomonadota</taxon>
        <taxon>Gammaproteobacteria</taxon>
        <taxon>Enterobacterales</taxon>
        <taxon>Erwiniaceae</taxon>
        <taxon>Buchnera</taxon>
    </lineage>
</organism>
<evidence type="ECO:0000256" key="10">
    <source>
        <dbReference type="ARBA" id="ARBA00023141"/>
    </source>
</evidence>
<comment type="pathway">
    <text evidence="3 16">Amino-acid biosynthesis; L-tryptophan biosynthesis; L-tryptophan from chorismate: step 3/5.</text>
</comment>
<proteinExistence type="inferred from homology"/>
<evidence type="ECO:0000256" key="5">
    <source>
        <dbReference type="ARBA" id="ARBA00007902"/>
    </source>
</evidence>
<dbReference type="HAMAP" id="MF_00135">
    <property type="entry name" value="PRAI"/>
    <property type="match status" value="1"/>
</dbReference>
<dbReference type="InterPro" id="IPR013785">
    <property type="entry name" value="Aldolase_TIM"/>
</dbReference>
<evidence type="ECO:0000259" key="17">
    <source>
        <dbReference type="Pfam" id="PF00218"/>
    </source>
</evidence>
<dbReference type="InterPro" id="IPR011060">
    <property type="entry name" value="RibuloseP-bd_barrel"/>
</dbReference>
<evidence type="ECO:0000256" key="1">
    <source>
        <dbReference type="ARBA" id="ARBA00001164"/>
    </source>
</evidence>
<dbReference type="OrthoDB" id="9804217at2"/>
<evidence type="ECO:0000256" key="3">
    <source>
        <dbReference type="ARBA" id="ARBA00004664"/>
    </source>
</evidence>
<dbReference type="GO" id="GO:0000162">
    <property type="term" value="P:L-tryptophan biosynthetic process"/>
    <property type="evidence" value="ECO:0007669"/>
    <property type="project" value="UniProtKB-UniRule"/>
</dbReference>
<comment type="similarity">
    <text evidence="15">Belongs to the TrpC family.</text>
</comment>
<dbReference type="Gene3D" id="3.20.20.70">
    <property type="entry name" value="Aldolase class I"/>
    <property type="match status" value="2"/>
</dbReference>
<protein>
    <recommendedName>
        <fullName evidence="15 16">Multifunctional fusion protein</fullName>
    </recommendedName>
    <domain>
        <recommendedName>
            <fullName evidence="15">Indole-3-glycerol phosphate synthase</fullName>
            <shortName evidence="15">IGPS</shortName>
            <ecNumber evidence="15">4.1.1.48</ecNumber>
        </recommendedName>
    </domain>
    <domain>
        <recommendedName>
            <fullName evidence="16">N-(5'-phosphoribosyl)anthranilate isomerase</fullName>
            <shortName evidence="16">PRAI</shortName>
            <ecNumber evidence="16">5.3.1.24</ecNumber>
        </recommendedName>
    </domain>
</protein>
<keyword evidence="11 16" id="KW-0413">Isomerase</keyword>
<keyword evidence="9 15" id="KW-0822">Tryptophan biosynthesis</keyword>
<keyword evidence="12 15" id="KW-0456">Lyase</keyword>
<dbReference type="InterPro" id="IPR001468">
    <property type="entry name" value="Indole-3-GlycerolPSynthase_CS"/>
</dbReference>
<comment type="similarity">
    <text evidence="5">In the N-terminal section; belongs to the TrpC family.</text>
</comment>
<evidence type="ECO:0000256" key="12">
    <source>
        <dbReference type="ARBA" id="ARBA00023239"/>
    </source>
</evidence>
<feature type="domain" description="Indole-3-glycerol phosphate synthase" evidence="17">
    <location>
        <begin position="6"/>
        <end position="252"/>
    </location>
</feature>
<evidence type="ECO:0000313" key="20">
    <source>
        <dbReference type="Proteomes" id="UP000298782"/>
    </source>
</evidence>
<evidence type="ECO:0000256" key="9">
    <source>
        <dbReference type="ARBA" id="ARBA00022822"/>
    </source>
</evidence>
<dbReference type="FunFam" id="3.20.20.70:FF:000024">
    <property type="entry name" value="Indole-3-glycerol phosphate synthase"/>
    <property type="match status" value="1"/>
</dbReference>
<dbReference type="PANTHER" id="PTHR22854:SF2">
    <property type="entry name" value="INDOLE-3-GLYCEROL-PHOSPHATE SYNTHASE"/>
    <property type="match status" value="1"/>
</dbReference>
<dbReference type="NCBIfam" id="NF006945">
    <property type="entry name" value="PRK09427.1"/>
    <property type="match status" value="1"/>
</dbReference>
<dbReference type="AlphaFoldDB" id="A0A4D6YL97"/>
<dbReference type="GO" id="GO:0004425">
    <property type="term" value="F:indole-3-glycerol-phosphate synthase activity"/>
    <property type="evidence" value="ECO:0007669"/>
    <property type="project" value="UniProtKB-UniRule"/>
</dbReference>
<evidence type="ECO:0000256" key="8">
    <source>
        <dbReference type="ARBA" id="ARBA00022793"/>
    </source>
</evidence>
<dbReference type="Proteomes" id="UP000298782">
    <property type="component" value="Chromosome"/>
</dbReference>
<evidence type="ECO:0000313" key="19">
    <source>
        <dbReference type="EMBL" id="QCI26750.1"/>
    </source>
</evidence>
<reference evidence="19 20" key="1">
    <citation type="submission" date="2018-12" db="EMBL/GenBank/DDBJ databases">
        <authorList>
            <person name="Chong R.A."/>
        </authorList>
    </citation>
    <scope>NUCLEOTIDE SEQUENCE [LARGE SCALE GENOMIC DNA]</scope>
    <source>
        <strain evidence="19 20">Tca</strain>
    </source>
</reference>
<dbReference type="PANTHER" id="PTHR22854">
    <property type="entry name" value="TRYPTOPHAN BIOSYNTHESIS PROTEIN"/>
    <property type="match status" value="1"/>
</dbReference>
<comment type="pathway">
    <text evidence="4 15">Amino-acid biosynthesis; L-tryptophan biosynthesis; L-tryptophan from chorismate: step 4/5.</text>
</comment>
<comment type="catalytic activity">
    <reaction evidence="1 16">
        <text>N-(5-phospho-beta-D-ribosyl)anthranilate = 1-(2-carboxyphenylamino)-1-deoxy-D-ribulose 5-phosphate</text>
        <dbReference type="Rhea" id="RHEA:21540"/>
        <dbReference type="ChEBI" id="CHEBI:18277"/>
        <dbReference type="ChEBI" id="CHEBI:58613"/>
        <dbReference type="EC" id="5.3.1.24"/>
    </reaction>
</comment>
<evidence type="ECO:0000256" key="2">
    <source>
        <dbReference type="ARBA" id="ARBA00001633"/>
    </source>
</evidence>
<comment type="catalytic activity">
    <reaction evidence="2 15">
        <text>1-(2-carboxyphenylamino)-1-deoxy-D-ribulose 5-phosphate + H(+) = (1S,2R)-1-C-(indol-3-yl)glycerol 3-phosphate + CO2 + H2O</text>
        <dbReference type="Rhea" id="RHEA:23476"/>
        <dbReference type="ChEBI" id="CHEBI:15377"/>
        <dbReference type="ChEBI" id="CHEBI:15378"/>
        <dbReference type="ChEBI" id="CHEBI:16526"/>
        <dbReference type="ChEBI" id="CHEBI:58613"/>
        <dbReference type="ChEBI" id="CHEBI:58866"/>
        <dbReference type="EC" id="4.1.1.48"/>
    </reaction>
</comment>
<evidence type="ECO:0000256" key="4">
    <source>
        <dbReference type="ARBA" id="ARBA00004696"/>
    </source>
</evidence>
<reference evidence="19 20" key="2">
    <citation type="submission" date="2019-05" db="EMBL/GenBank/DDBJ databases">
        <title>Genome evolution of the obligate endosymbiont Buchnera aphidicola.</title>
        <authorList>
            <person name="Moran N.A."/>
        </authorList>
    </citation>
    <scope>NUCLEOTIDE SEQUENCE [LARGE SCALE GENOMIC DNA]</scope>
    <source>
        <strain evidence="19 20">Tca</strain>
    </source>
</reference>
<dbReference type="EC" id="5.3.1.24" evidence="16"/>